<evidence type="ECO:0000313" key="2">
    <source>
        <dbReference type="EMBL" id="CAA7390606.1"/>
    </source>
</evidence>
<organism evidence="2 3">
    <name type="scientific">Spirodela intermedia</name>
    <name type="common">Intermediate duckweed</name>
    <dbReference type="NCBI Taxonomy" id="51605"/>
    <lineage>
        <taxon>Eukaryota</taxon>
        <taxon>Viridiplantae</taxon>
        <taxon>Streptophyta</taxon>
        <taxon>Embryophyta</taxon>
        <taxon>Tracheophyta</taxon>
        <taxon>Spermatophyta</taxon>
        <taxon>Magnoliopsida</taxon>
        <taxon>Liliopsida</taxon>
        <taxon>Araceae</taxon>
        <taxon>Lemnoideae</taxon>
        <taxon>Spirodela</taxon>
    </lineage>
</organism>
<name>A0A7I8K2R0_SPIIN</name>
<sequence>MRTKAGNRRSMVLAPTVTIQGASLATEPGAGPLFPAAQITTTPFSMARKAPMAMLSSKSGSGNPPRERESTSTPSLMASSIPARMSEL</sequence>
<evidence type="ECO:0000313" key="3">
    <source>
        <dbReference type="Proteomes" id="UP000663760"/>
    </source>
</evidence>
<feature type="region of interest" description="Disordered" evidence="1">
    <location>
        <begin position="52"/>
        <end position="88"/>
    </location>
</feature>
<dbReference type="Proteomes" id="UP000663760">
    <property type="component" value="Chromosome 2"/>
</dbReference>
<reference evidence="2" key="1">
    <citation type="submission" date="2020-02" db="EMBL/GenBank/DDBJ databases">
        <authorList>
            <person name="Scholz U."/>
            <person name="Mascher M."/>
            <person name="Fiebig A."/>
        </authorList>
    </citation>
    <scope>NUCLEOTIDE SEQUENCE</scope>
</reference>
<proteinExistence type="predicted"/>
<dbReference type="AlphaFoldDB" id="A0A7I8K2R0"/>
<gene>
    <name evidence="2" type="ORF">SI8410_02002068</name>
</gene>
<evidence type="ECO:0000256" key="1">
    <source>
        <dbReference type="SAM" id="MobiDB-lite"/>
    </source>
</evidence>
<keyword evidence="3" id="KW-1185">Reference proteome</keyword>
<dbReference type="OrthoDB" id="1750598at2759"/>
<protein>
    <submittedName>
        <fullName evidence="2">Uncharacterized protein</fullName>
    </submittedName>
</protein>
<accession>A0A7I8K2R0</accession>
<dbReference type="EMBL" id="LR746265">
    <property type="protein sequence ID" value="CAA7390606.1"/>
    <property type="molecule type" value="Genomic_DNA"/>
</dbReference>